<accession>A0A1N6LWM6</accession>
<organism evidence="1 2">
    <name type="scientific">Babesia microti (strain RI)</name>
    <dbReference type="NCBI Taxonomy" id="1133968"/>
    <lineage>
        <taxon>Eukaryota</taxon>
        <taxon>Sar</taxon>
        <taxon>Alveolata</taxon>
        <taxon>Apicomplexa</taxon>
        <taxon>Aconoidasida</taxon>
        <taxon>Piroplasmida</taxon>
        <taxon>Babesiidae</taxon>
        <taxon>Babesia</taxon>
    </lineage>
</organism>
<reference evidence="1 2" key="1">
    <citation type="journal article" date="2012" name="Nucleic Acids Res.">
        <title>Sequencing of the smallest Apicomplexan genome from the human pathogen Babesia microti.</title>
        <authorList>
            <person name="Cornillot E."/>
            <person name="Hadj-Kaddour K."/>
            <person name="Dassouli A."/>
            <person name="Noel B."/>
            <person name="Ranwez V."/>
            <person name="Vacherie B."/>
            <person name="Augagneur Y."/>
            <person name="Bres V."/>
            <person name="Duclos A."/>
            <person name="Randazzo S."/>
            <person name="Carcy B."/>
            <person name="Debierre-Grockiego F."/>
            <person name="Delbecq S."/>
            <person name="Moubri-Menage K."/>
            <person name="Shams-Eldin H."/>
            <person name="Usmani-Brown S."/>
            <person name="Bringaud F."/>
            <person name="Wincker P."/>
            <person name="Vivares C.P."/>
            <person name="Schwarz R.T."/>
            <person name="Schetters T.P."/>
            <person name="Krause P.J."/>
            <person name="Gorenflot A."/>
            <person name="Berry V."/>
            <person name="Barbe V."/>
            <person name="Ben Mamoun C."/>
        </authorList>
    </citation>
    <scope>NUCLEOTIDE SEQUENCE [LARGE SCALE GENOMIC DNA]</scope>
    <source>
        <strain evidence="1 2">RI</strain>
    </source>
</reference>
<dbReference type="InterPro" id="IPR016181">
    <property type="entry name" value="Acyl_CoA_acyltransferase"/>
</dbReference>
<dbReference type="Gene3D" id="3.40.630.30">
    <property type="match status" value="1"/>
</dbReference>
<keyword evidence="2" id="KW-1185">Reference proteome</keyword>
<dbReference type="SUPFAM" id="SSF55729">
    <property type="entry name" value="Acyl-CoA N-acyltransferases (Nat)"/>
    <property type="match status" value="1"/>
</dbReference>
<dbReference type="AlphaFoldDB" id="A0A1N6LWM6"/>
<sequence>MRVVILRWCCGMNTVCVVRGVEPNRIFTYEHNSCHYQLHKVTKHNARQVELILKKCNLLTGGDRVFPEPTEWCHYFDYSYLVIYATFSVATIVCKKVSNELIVEAIAVLDNFRNIGLSKFMLSSVLNSLRNDIHFVSARMEDGCRDIHHLYTSCGFKSGKEGILTKENITTDQPTQ</sequence>
<dbReference type="Proteomes" id="UP000002899">
    <property type="component" value="Chromosome I"/>
</dbReference>
<evidence type="ECO:0000313" key="2">
    <source>
        <dbReference type="Proteomes" id="UP000002899"/>
    </source>
</evidence>
<reference evidence="1 2" key="3">
    <citation type="journal article" date="2016" name="Sci. Rep.">
        <title>Genome-wide diversity and gene expression profiling of Babesia microti isolates identify polymorphic genes that mediate host-pathogen interactions.</title>
        <authorList>
            <person name="Silva J.C."/>
            <person name="Cornillot E."/>
            <person name="McCracken C."/>
            <person name="Usmani-Brown S."/>
            <person name="Dwivedi A."/>
            <person name="Ifeonu O.O."/>
            <person name="Crabtree J."/>
            <person name="Gotia H.T."/>
            <person name="Virji A.Z."/>
            <person name="Reynes C."/>
            <person name="Colinge J."/>
            <person name="Kumar V."/>
            <person name="Lawres L."/>
            <person name="Pazzi J.E."/>
            <person name="Pablo J.V."/>
            <person name="Hung C."/>
            <person name="Brancato J."/>
            <person name="Kumari P."/>
            <person name="Orvis J."/>
            <person name="Tretina K."/>
            <person name="Chibucos M."/>
            <person name="Ott S."/>
            <person name="Sadzewicz L."/>
            <person name="Sengamalay N."/>
            <person name="Shetty A.C."/>
            <person name="Su Q."/>
            <person name="Tallon L."/>
            <person name="Fraser C.M."/>
            <person name="Frutos R."/>
            <person name="Molina D.M."/>
            <person name="Krause P.J."/>
            <person name="Ben Mamoun C."/>
        </authorList>
    </citation>
    <scope>NUCLEOTIDE SEQUENCE [LARGE SCALE GENOMIC DNA]</scope>
    <source>
        <strain evidence="1 2">RI</strain>
    </source>
</reference>
<name>A0A1N6LWM6_BABMR</name>
<dbReference type="EMBL" id="FO082871">
    <property type="protein sequence ID" value="SIO73277.1"/>
    <property type="molecule type" value="Genomic_DNA"/>
</dbReference>
<dbReference type="GeneID" id="24423349"/>
<proteinExistence type="predicted"/>
<evidence type="ECO:0008006" key="3">
    <source>
        <dbReference type="Google" id="ProtNLM"/>
    </source>
</evidence>
<protein>
    <recommendedName>
        <fullName evidence="3">Glucosamine-phosphate N-acetyltransferase</fullName>
    </recommendedName>
</protein>
<reference evidence="1 2" key="2">
    <citation type="journal article" date="2013" name="PLoS ONE">
        <title>Whole genome mapping and re-organization of the nuclear and mitochondrial genomes of Babesia microti isolates.</title>
        <authorList>
            <person name="Cornillot E."/>
            <person name="Dassouli A."/>
            <person name="Garg A."/>
            <person name="Pachikara N."/>
            <person name="Randazzo S."/>
            <person name="Depoix D."/>
            <person name="Carcy B."/>
            <person name="Delbecq S."/>
            <person name="Frutos R."/>
            <person name="Silva J.C."/>
            <person name="Sutton R."/>
            <person name="Krause P.J."/>
            <person name="Mamoun C.B."/>
        </authorList>
    </citation>
    <scope>NUCLEOTIDE SEQUENCE [LARGE SCALE GENOMIC DNA]</scope>
    <source>
        <strain evidence="1 2">RI</strain>
    </source>
</reference>
<dbReference type="VEuPathDB" id="PiroplasmaDB:BMR1_01G01360"/>
<dbReference type="KEGG" id="bmic:BMR1_01G01360"/>
<dbReference type="RefSeq" id="XP_021337381.1">
    <property type="nucleotide sequence ID" value="XM_021482338.1"/>
</dbReference>
<gene>
    <name evidence="1" type="ORF">BMR1_01G01360</name>
</gene>
<evidence type="ECO:0000313" key="1">
    <source>
        <dbReference type="EMBL" id="SIO73277.1"/>
    </source>
</evidence>